<evidence type="ECO:0000256" key="1">
    <source>
        <dbReference type="SAM" id="SignalP"/>
    </source>
</evidence>
<keyword evidence="1" id="KW-0732">Signal</keyword>
<accession>A0A4V2DCD0</accession>
<name>A0A4V2DCD0_9SPHN</name>
<evidence type="ECO:0000313" key="3">
    <source>
        <dbReference type="Proteomes" id="UP000292085"/>
    </source>
</evidence>
<dbReference type="Proteomes" id="UP000292085">
    <property type="component" value="Unassembled WGS sequence"/>
</dbReference>
<protein>
    <submittedName>
        <fullName evidence="2">Heavy-metal-associated domain-containing protein</fullName>
    </submittedName>
</protein>
<proteinExistence type="predicted"/>
<feature type="chain" id="PRO_5021006891" evidence="1">
    <location>
        <begin position="27"/>
        <end position="420"/>
    </location>
</feature>
<reference evidence="2 3" key="1">
    <citation type="submission" date="2019-02" db="EMBL/GenBank/DDBJ databases">
        <authorList>
            <person name="Li Y."/>
        </authorList>
    </citation>
    <scope>NUCLEOTIDE SEQUENCE [LARGE SCALE GENOMIC DNA]</scope>
    <source>
        <strain evidence="2 3">3-7</strain>
    </source>
</reference>
<dbReference type="RefSeq" id="WP_130159811.1">
    <property type="nucleotide sequence ID" value="NZ_SGIS01000039.1"/>
</dbReference>
<dbReference type="AlphaFoldDB" id="A0A4V2DCD0"/>
<dbReference type="EMBL" id="SGIS01000039">
    <property type="protein sequence ID" value="RZF61058.1"/>
    <property type="molecule type" value="Genomic_DNA"/>
</dbReference>
<dbReference type="OrthoDB" id="7420165at2"/>
<gene>
    <name evidence="2" type="ORF">EWE75_19675</name>
</gene>
<feature type="signal peptide" evidence="1">
    <location>
        <begin position="1"/>
        <end position="26"/>
    </location>
</feature>
<evidence type="ECO:0000313" key="2">
    <source>
        <dbReference type="EMBL" id="RZF61058.1"/>
    </source>
</evidence>
<sequence>MPPRLSRPFQFLVASALVASGGLLLAQDAAPPAPPSPSGAIGDGSGSYEVGGIRVDVSAGNADAARYAGWRLAQRKGWQMLAARLGSSAGGVSDGTLDSMVSGIIIENEQIGPNRYVARLGVLFSRARAGALLGVADQEQRSTSMLTIPIAYSGGAAIAFEQDSPWAQAWSRFRSGNSSIDYVRPSGTGNDALLLNLGQTTRPGRAWWRIVLDQYGSNDVLVPIVRLSRQWPGGPIIGAFEARHGPDNKVVTRFTLRVGNADALPLLLDEGVKRIDAAYQADLRSGGLQPDSSLAYVPPVAPTPTPTPTPSDMPTDAAVVPGGAITLSPGDTATVAITVQVDTPGAAAVTATEAALRSLTGVRSAVTTSLALGGVSVMRVAYDADPALFRAQLEAKGWVVNGSGTTIRIRRAQASDGNPG</sequence>
<keyword evidence="3" id="KW-1185">Reference proteome</keyword>
<organism evidence="2 3">
    <name type="scientific">Sphingomonas populi</name>
    <dbReference type="NCBI Taxonomy" id="2484750"/>
    <lineage>
        <taxon>Bacteria</taxon>
        <taxon>Pseudomonadati</taxon>
        <taxon>Pseudomonadota</taxon>
        <taxon>Alphaproteobacteria</taxon>
        <taxon>Sphingomonadales</taxon>
        <taxon>Sphingomonadaceae</taxon>
        <taxon>Sphingomonas</taxon>
    </lineage>
</organism>
<comment type="caution">
    <text evidence="2">The sequence shown here is derived from an EMBL/GenBank/DDBJ whole genome shotgun (WGS) entry which is preliminary data.</text>
</comment>